<evidence type="ECO:0000256" key="1">
    <source>
        <dbReference type="SAM" id="MobiDB-lite"/>
    </source>
</evidence>
<accession>A0A8H3GTY6</accession>
<proteinExistence type="predicted"/>
<feature type="compositionally biased region" description="Basic and acidic residues" evidence="1">
    <location>
        <begin position="109"/>
        <end position="118"/>
    </location>
</feature>
<feature type="region of interest" description="Disordered" evidence="1">
    <location>
        <begin position="90"/>
        <end position="118"/>
    </location>
</feature>
<reference evidence="2" key="1">
    <citation type="submission" date="2021-01" db="EMBL/GenBank/DDBJ databases">
        <authorList>
            <person name="Kaushik A."/>
        </authorList>
    </citation>
    <scope>NUCLEOTIDE SEQUENCE</scope>
    <source>
        <strain evidence="2">AG1-1A</strain>
    </source>
</reference>
<evidence type="ECO:0000313" key="3">
    <source>
        <dbReference type="Proteomes" id="UP000663840"/>
    </source>
</evidence>
<dbReference type="Proteomes" id="UP000663840">
    <property type="component" value="Unassembled WGS sequence"/>
</dbReference>
<protein>
    <submittedName>
        <fullName evidence="2">Uncharacterized protein</fullName>
    </submittedName>
</protein>
<organism evidence="2 3">
    <name type="scientific">Rhizoctonia solani</name>
    <dbReference type="NCBI Taxonomy" id="456999"/>
    <lineage>
        <taxon>Eukaryota</taxon>
        <taxon>Fungi</taxon>
        <taxon>Dikarya</taxon>
        <taxon>Basidiomycota</taxon>
        <taxon>Agaricomycotina</taxon>
        <taxon>Agaricomycetes</taxon>
        <taxon>Cantharellales</taxon>
        <taxon>Ceratobasidiaceae</taxon>
        <taxon>Rhizoctonia</taxon>
    </lineage>
</organism>
<gene>
    <name evidence="2" type="ORF">RDB_LOCUS108820</name>
</gene>
<name>A0A8H3GTY6_9AGAM</name>
<dbReference type="EMBL" id="CAJMWR010003648">
    <property type="protein sequence ID" value="CAE6465270.1"/>
    <property type="molecule type" value="Genomic_DNA"/>
</dbReference>
<dbReference type="AlphaFoldDB" id="A0A8H3GTY6"/>
<sequence length="118" mass="13297">MHIEQTLCRRRLRGVGNRYYEIPTKRTDLIRPTRRVEYNRTIHDVTQNANRARQLSGIVQSIVAASKLLHMIDIQHSPMDILVVPYKTGSANNTGIASGPSPKAKAPTKRPDDRGPRS</sequence>
<evidence type="ECO:0000313" key="2">
    <source>
        <dbReference type="EMBL" id="CAE6465270.1"/>
    </source>
</evidence>
<comment type="caution">
    <text evidence="2">The sequence shown here is derived from an EMBL/GenBank/DDBJ whole genome shotgun (WGS) entry which is preliminary data.</text>
</comment>